<dbReference type="Proteomes" id="UP000651728">
    <property type="component" value="Unassembled WGS sequence"/>
</dbReference>
<proteinExistence type="predicted"/>
<gene>
    <name evidence="1" type="ORF">Mam01_54820</name>
</gene>
<keyword evidence="2" id="KW-1185">Reference proteome</keyword>
<name>A0ABQ4FKM3_9ACTN</name>
<reference evidence="1 2" key="1">
    <citation type="submission" date="2021-01" db="EMBL/GenBank/DDBJ databases">
        <title>Whole genome shotgun sequence of Microbispora amethystogenes NBRC 101907.</title>
        <authorList>
            <person name="Komaki H."/>
            <person name="Tamura T."/>
        </authorList>
    </citation>
    <scope>NUCLEOTIDE SEQUENCE [LARGE SCALE GENOMIC DNA]</scope>
    <source>
        <strain evidence="1 2">NBRC 101907</strain>
    </source>
</reference>
<sequence length="140" mass="15777">MIESLETEAALDDDLLTRAQANGLVAALPGHLMVITHSDFDNCLTAELYRRRPPVEVSGWDHVVEVGYRSPTGRIELMDLIQGESDLPNLAFRGRDRYRIRAHYRVPAGEPGSTQDLLIMIFPGADERTIEYLPRRSSSR</sequence>
<evidence type="ECO:0000313" key="2">
    <source>
        <dbReference type="Proteomes" id="UP000651728"/>
    </source>
</evidence>
<dbReference type="RefSeq" id="WP_204288013.1">
    <property type="nucleotide sequence ID" value="NZ_BAABEJ010000018.1"/>
</dbReference>
<dbReference type="EMBL" id="BOOB01000044">
    <property type="protein sequence ID" value="GIH35318.1"/>
    <property type="molecule type" value="Genomic_DNA"/>
</dbReference>
<organism evidence="1 2">
    <name type="scientific">Microbispora amethystogenes</name>
    <dbReference type="NCBI Taxonomy" id="1427754"/>
    <lineage>
        <taxon>Bacteria</taxon>
        <taxon>Bacillati</taxon>
        <taxon>Actinomycetota</taxon>
        <taxon>Actinomycetes</taxon>
        <taxon>Streptosporangiales</taxon>
        <taxon>Streptosporangiaceae</taxon>
        <taxon>Microbispora</taxon>
    </lineage>
</organism>
<protein>
    <submittedName>
        <fullName evidence="1">Uncharacterized protein</fullName>
    </submittedName>
</protein>
<comment type="caution">
    <text evidence="1">The sequence shown here is derived from an EMBL/GenBank/DDBJ whole genome shotgun (WGS) entry which is preliminary data.</text>
</comment>
<evidence type="ECO:0000313" key="1">
    <source>
        <dbReference type="EMBL" id="GIH35318.1"/>
    </source>
</evidence>
<accession>A0ABQ4FKM3</accession>